<reference evidence="6 7" key="1">
    <citation type="submission" date="2020-08" db="EMBL/GenBank/DDBJ databases">
        <title>Genomic Encyclopedia of Type Strains, Phase IV (KMG-IV): sequencing the most valuable type-strain genomes for metagenomic binning, comparative biology and taxonomic classification.</title>
        <authorList>
            <person name="Goeker M."/>
        </authorList>
    </citation>
    <scope>NUCLEOTIDE SEQUENCE [LARGE SCALE GENOMIC DNA]</scope>
    <source>
        <strain evidence="6 7">YIM 65646</strain>
    </source>
</reference>
<evidence type="ECO:0000313" key="6">
    <source>
        <dbReference type="EMBL" id="MBB6038316.1"/>
    </source>
</evidence>
<evidence type="ECO:0000256" key="3">
    <source>
        <dbReference type="ARBA" id="ARBA00023125"/>
    </source>
</evidence>
<dbReference type="PANTHER" id="PTHR30346">
    <property type="entry name" value="TRANSCRIPTIONAL DUAL REGULATOR HCAR-RELATED"/>
    <property type="match status" value="1"/>
</dbReference>
<dbReference type="RefSeq" id="WP_184791115.1">
    <property type="nucleotide sequence ID" value="NZ_BONT01000008.1"/>
</dbReference>
<dbReference type="GO" id="GO:0003677">
    <property type="term" value="F:DNA binding"/>
    <property type="evidence" value="ECO:0007669"/>
    <property type="project" value="UniProtKB-KW"/>
</dbReference>
<dbReference type="CDD" id="cd05466">
    <property type="entry name" value="PBP2_LTTR_substrate"/>
    <property type="match status" value="1"/>
</dbReference>
<evidence type="ECO:0000259" key="5">
    <source>
        <dbReference type="PROSITE" id="PS50931"/>
    </source>
</evidence>
<sequence length="294" mass="30584">MTTSELAPHELRVLVSVAEARGFGAGAARLGLTQSAVSHAVRTAERKLGVVLFTRGRQGAAPTEAGARAVARARHILRLLDTMGAEVHAAGGGEVTGTVRIAAFRSAAVHVLPGVLDRLAARHPGVSPQVNIVREVGPGTTGEVADGRADLAVATLNPDTYPIPKGLLSGKLFEERYLLVHPASAPDPRGLPLVDWAENCSSHTRGWWRDQDWMPTATVTAEDDGVVLSMVAAGMGMAVVPELSLLGAPGGIVTRDLGPDGPKRQVGYVVAPGMAQGAAVRELIRGLRETPVGV</sequence>
<dbReference type="EMBL" id="JACHGT010000016">
    <property type="protein sequence ID" value="MBB6038316.1"/>
    <property type="molecule type" value="Genomic_DNA"/>
</dbReference>
<gene>
    <name evidence="6" type="ORF">HNR73_006199</name>
</gene>
<dbReference type="AlphaFoldDB" id="A0A841FQG0"/>
<dbReference type="Gene3D" id="1.10.10.10">
    <property type="entry name" value="Winged helix-like DNA-binding domain superfamily/Winged helix DNA-binding domain"/>
    <property type="match status" value="1"/>
</dbReference>
<evidence type="ECO:0000313" key="7">
    <source>
        <dbReference type="Proteomes" id="UP000548476"/>
    </source>
</evidence>
<dbReference type="PROSITE" id="PS50931">
    <property type="entry name" value="HTH_LYSR"/>
    <property type="match status" value="1"/>
</dbReference>
<dbReference type="Gene3D" id="3.40.190.10">
    <property type="entry name" value="Periplasmic binding protein-like II"/>
    <property type="match status" value="2"/>
</dbReference>
<comment type="similarity">
    <text evidence="1">Belongs to the LysR transcriptional regulatory family.</text>
</comment>
<dbReference type="SUPFAM" id="SSF53850">
    <property type="entry name" value="Periplasmic binding protein-like II"/>
    <property type="match status" value="1"/>
</dbReference>
<evidence type="ECO:0000256" key="2">
    <source>
        <dbReference type="ARBA" id="ARBA00023015"/>
    </source>
</evidence>
<organism evidence="6 7">
    <name type="scientific">Phytomonospora endophytica</name>
    <dbReference type="NCBI Taxonomy" id="714109"/>
    <lineage>
        <taxon>Bacteria</taxon>
        <taxon>Bacillati</taxon>
        <taxon>Actinomycetota</taxon>
        <taxon>Actinomycetes</taxon>
        <taxon>Micromonosporales</taxon>
        <taxon>Micromonosporaceae</taxon>
        <taxon>Phytomonospora</taxon>
    </lineage>
</organism>
<feature type="domain" description="HTH lysR-type" evidence="5">
    <location>
        <begin position="11"/>
        <end position="63"/>
    </location>
</feature>
<dbReference type="GO" id="GO:0003700">
    <property type="term" value="F:DNA-binding transcription factor activity"/>
    <property type="evidence" value="ECO:0007669"/>
    <property type="project" value="InterPro"/>
</dbReference>
<keyword evidence="2" id="KW-0805">Transcription regulation</keyword>
<keyword evidence="3 6" id="KW-0238">DNA-binding</keyword>
<name>A0A841FQG0_9ACTN</name>
<dbReference type="PANTHER" id="PTHR30346:SF29">
    <property type="entry name" value="LYSR SUBSTRATE-BINDING"/>
    <property type="match status" value="1"/>
</dbReference>
<dbReference type="Pfam" id="PF03466">
    <property type="entry name" value="LysR_substrate"/>
    <property type="match status" value="1"/>
</dbReference>
<dbReference type="GO" id="GO:0032993">
    <property type="term" value="C:protein-DNA complex"/>
    <property type="evidence" value="ECO:0007669"/>
    <property type="project" value="TreeGrafter"/>
</dbReference>
<accession>A0A841FQG0</accession>
<dbReference type="SUPFAM" id="SSF46785">
    <property type="entry name" value="Winged helix' DNA-binding domain"/>
    <property type="match status" value="1"/>
</dbReference>
<dbReference type="Pfam" id="PF00126">
    <property type="entry name" value="HTH_1"/>
    <property type="match status" value="1"/>
</dbReference>
<protein>
    <submittedName>
        <fullName evidence="6">DNA-binding transcriptional LysR family regulator</fullName>
    </submittedName>
</protein>
<dbReference type="Proteomes" id="UP000548476">
    <property type="component" value="Unassembled WGS sequence"/>
</dbReference>
<dbReference type="InterPro" id="IPR036390">
    <property type="entry name" value="WH_DNA-bd_sf"/>
</dbReference>
<proteinExistence type="inferred from homology"/>
<comment type="caution">
    <text evidence="6">The sequence shown here is derived from an EMBL/GenBank/DDBJ whole genome shotgun (WGS) entry which is preliminary data.</text>
</comment>
<dbReference type="InterPro" id="IPR000847">
    <property type="entry name" value="LysR_HTH_N"/>
</dbReference>
<dbReference type="InterPro" id="IPR005119">
    <property type="entry name" value="LysR_subst-bd"/>
</dbReference>
<evidence type="ECO:0000256" key="4">
    <source>
        <dbReference type="ARBA" id="ARBA00023163"/>
    </source>
</evidence>
<keyword evidence="4" id="KW-0804">Transcription</keyword>
<keyword evidence="7" id="KW-1185">Reference proteome</keyword>
<evidence type="ECO:0000256" key="1">
    <source>
        <dbReference type="ARBA" id="ARBA00009437"/>
    </source>
</evidence>
<dbReference type="InterPro" id="IPR036388">
    <property type="entry name" value="WH-like_DNA-bd_sf"/>
</dbReference>